<proteinExistence type="predicted"/>
<sequence length="183" mass="19786">MDEPVLLLSKARVVNRPAEDLTLGQITIQQTDERMPSFDDIVNELQGKVNEETIEAYGQAGFERWRNPPHRGKPAKANYEGASTGGCGDTIRIFLYIDDDKVCDAGFATDGCGSSMISGSMAAELAVGKPCDEIVAITGETVLEGLGGTECLPTDDQHCAWLAANALQEAVGDYYQQIVKREK</sequence>
<dbReference type="Pfam" id="PF01592">
    <property type="entry name" value="NifU_N"/>
    <property type="match status" value="1"/>
</dbReference>
<dbReference type="EMBL" id="AP026709">
    <property type="protein sequence ID" value="BDQ37749.1"/>
    <property type="molecule type" value="Genomic_DNA"/>
</dbReference>
<keyword evidence="3" id="KW-1185">Reference proteome</keyword>
<dbReference type="Gene3D" id="3.90.1010.10">
    <property type="match status" value="1"/>
</dbReference>
<dbReference type="PANTHER" id="PTHR10093">
    <property type="entry name" value="IRON-SULFUR CLUSTER ASSEMBLY ENZYME NIFU HOMOLOG"/>
    <property type="match status" value="1"/>
</dbReference>
<dbReference type="RefSeq" id="WP_281760267.1">
    <property type="nucleotide sequence ID" value="NZ_AP026709.1"/>
</dbReference>
<dbReference type="CDD" id="cd06664">
    <property type="entry name" value="IscU_like"/>
    <property type="match status" value="1"/>
</dbReference>
<dbReference type="Proteomes" id="UP001317742">
    <property type="component" value="Chromosome"/>
</dbReference>
<organism evidence="2 3">
    <name type="scientific">Pseudodesulfovibrio nedwellii</name>
    <dbReference type="NCBI Taxonomy" id="2973072"/>
    <lineage>
        <taxon>Bacteria</taxon>
        <taxon>Pseudomonadati</taxon>
        <taxon>Thermodesulfobacteriota</taxon>
        <taxon>Desulfovibrionia</taxon>
        <taxon>Desulfovibrionales</taxon>
        <taxon>Desulfovibrionaceae</taxon>
    </lineage>
</organism>
<name>A0ABM8B2E1_9BACT</name>
<dbReference type="SUPFAM" id="SSF82649">
    <property type="entry name" value="SufE/NifU"/>
    <property type="match status" value="1"/>
</dbReference>
<reference evidence="2 3" key="1">
    <citation type="submission" date="2022-08" db="EMBL/GenBank/DDBJ databases">
        <title>Genome Sequence of the sulphate-reducing bacterium, Pseudodesulfovibrio sp. SYK.</title>
        <authorList>
            <person name="Kondo R."/>
            <person name="Kataoka T."/>
        </authorList>
    </citation>
    <scope>NUCLEOTIDE SEQUENCE [LARGE SCALE GENOMIC DNA]</scope>
    <source>
        <strain evidence="2 3">SYK</strain>
    </source>
</reference>
<feature type="domain" description="NIF system FeS cluster assembly NifU N-terminal" evidence="1">
    <location>
        <begin position="58"/>
        <end position="178"/>
    </location>
</feature>
<accession>A0ABM8B2E1</accession>
<gene>
    <name evidence="2" type="ORF">SYK_21090</name>
</gene>
<evidence type="ECO:0000259" key="1">
    <source>
        <dbReference type="Pfam" id="PF01592"/>
    </source>
</evidence>
<evidence type="ECO:0000313" key="2">
    <source>
        <dbReference type="EMBL" id="BDQ37749.1"/>
    </source>
</evidence>
<dbReference type="InterPro" id="IPR002871">
    <property type="entry name" value="NIF_FeS_clus_asmbl_NifU_N"/>
</dbReference>
<protein>
    <recommendedName>
        <fullName evidence="1">NIF system FeS cluster assembly NifU N-terminal domain-containing protein</fullName>
    </recommendedName>
</protein>
<evidence type="ECO:0000313" key="3">
    <source>
        <dbReference type="Proteomes" id="UP001317742"/>
    </source>
</evidence>